<accession>A0A8T2YH07</accession>
<comment type="caution">
    <text evidence="1">The sequence shown here is derived from an EMBL/GenBank/DDBJ whole genome shotgun (WGS) entry which is preliminary data.</text>
</comment>
<name>A0A8T2YH07_POPDE</name>
<organism evidence="1 2">
    <name type="scientific">Populus deltoides</name>
    <name type="common">Eastern poplar</name>
    <name type="synonym">Eastern cottonwood</name>
    <dbReference type="NCBI Taxonomy" id="3696"/>
    <lineage>
        <taxon>Eukaryota</taxon>
        <taxon>Viridiplantae</taxon>
        <taxon>Streptophyta</taxon>
        <taxon>Embryophyta</taxon>
        <taxon>Tracheophyta</taxon>
        <taxon>Spermatophyta</taxon>
        <taxon>Magnoliopsida</taxon>
        <taxon>eudicotyledons</taxon>
        <taxon>Gunneridae</taxon>
        <taxon>Pentapetalae</taxon>
        <taxon>rosids</taxon>
        <taxon>fabids</taxon>
        <taxon>Malpighiales</taxon>
        <taxon>Salicaceae</taxon>
        <taxon>Saliceae</taxon>
        <taxon>Populus</taxon>
    </lineage>
</organism>
<reference evidence="1" key="1">
    <citation type="journal article" date="2021" name="J. Hered.">
        <title>Genome Assembly of Salicaceae Populus deltoides (Eastern Cottonwood) I-69 Based on Nanopore Sequencing and Hi-C Technologies.</title>
        <authorList>
            <person name="Bai S."/>
            <person name="Wu H."/>
            <person name="Zhang J."/>
            <person name="Pan Z."/>
            <person name="Zhao W."/>
            <person name="Li Z."/>
            <person name="Tong C."/>
        </authorList>
    </citation>
    <scope>NUCLEOTIDE SEQUENCE</scope>
    <source>
        <tissue evidence="1">Leaf</tissue>
    </source>
</reference>
<evidence type="ECO:0000313" key="1">
    <source>
        <dbReference type="EMBL" id="KAH8504326.1"/>
    </source>
</evidence>
<dbReference type="AlphaFoldDB" id="A0A8T2YH07"/>
<dbReference type="InterPro" id="IPR002298">
    <property type="entry name" value="DNA_polymerase_A"/>
</dbReference>
<dbReference type="EMBL" id="JACEGQ020000006">
    <property type="protein sequence ID" value="KAH8504326.1"/>
    <property type="molecule type" value="Genomic_DNA"/>
</dbReference>
<dbReference type="PANTHER" id="PTHR10133:SF62">
    <property type="entry name" value="DNA POLYMERASE THETA"/>
    <property type="match status" value="1"/>
</dbReference>
<sequence>MVLPSAGKILLCTPSIFLRIYCGLIIEGTNTDPPENWLEIVRQRWNKIGEIMGKGGVPKFMCNLKVQLQVLNGAVVSIQRYGLSRKVSIPELIDSLHLMLSPINIKETIYMCIVAWILWPDEERSFNLNLEKFLTSEGLVEALKNIEILHPAGSSGRDSKASSSEINHVVRELATYFEAPPKDPALDSWFHSILNSFNYARWTERPEDSVNSVERDQTKRLAMEFCMEWVLTILLNNWFVALMKLQGKNKSFKSYFPGVASWLQEAVASCCRKE</sequence>
<dbReference type="PANTHER" id="PTHR10133">
    <property type="entry name" value="DNA POLYMERASE I"/>
    <property type="match status" value="1"/>
</dbReference>
<dbReference type="GO" id="GO:0003887">
    <property type="term" value="F:DNA-directed DNA polymerase activity"/>
    <property type="evidence" value="ECO:0007669"/>
    <property type="project" value="InterPro"/>
</dbReference>
<dbReference type="Proteomes" id="UP000807159">
    <property type="component" value="Chromosome 6"/>
</dbReference>
<keyword evidence="2" id="KW-1185">Reference proteome</keyword>
<dbReference type="GO" id="GO:0006261">
    <property type="term" value="P:DNA-templated DNA replication"/>
    <property type="evidence" value="ECO:0007669"/>
    <property type="project" value="InterPro"/>
</dbReference>
<protein>
    <submittedName>
        <fullName evidence="1">Uncharacterized protein</fullName>
    </submittedName>
</protein>
<evidence type="ECO:0000313" key="2">
    <source>
        <dbReference type="Proteomes" id="UP000807159"/>
    </source>
</evidence>
<dbReference type="GO" id="GO:0006302">
    <property type="term" value="P:double-strand break repair"/>
    <property type="evidence" value="ECO:0007669"/>
    <property type="project" value="TreeGrafter"/>
</dbReference>
<proteinExistence type="predicted"/>
<gene>
    <name evidence="1" type="ORF">H0E87_011837</name>
</gene>